<keyword evidence="1" id="KW-0732">Signal</keyword>
<evidence type="ECO:0000259" key="2">
    <source>
        <dbReference type="Pfam" id="PF13462"/>
    </source>
</evidence>
<feature type="domain" description="Thioredoxin-like fold" evidence="2">
    <location>
        <begin position="48"/>
        <end position="185"/>
    </location>
</feature>
<organism evidence="3 4">
    <name type="scientific">Candidatus Lambdaproteobacteria bacterium RIFOXYD2_FULL_56_26</name>
    <dbReference type="NCBI Taxonomy" id="1817773"/>
    <lineage>
        <taxon>Bacteria</taxon>
        <taxon>Pseudomonadati</taxon>
        <taxon>Pseudomonadota</taxon>
        <taxon>Candidatus Lambdaproteobacteria</taxon>
    </lineage>
</organism>
<dbReference type="SUPFAM" id="SSF52833">
    <property type="entry name" value="Thioredoxin-like"/>
    <property type="match status" value="1"/>
</dbReference>
<dbReference type="PANTHER" id="PTHR35891:SF3">
    <property type="entry name" value="THIOL:DISULFIDE INTERCHANGE PROTEIN DSBL"/>
    <property type="match status" value="1"/>
</dbReference>
<evidence type="ECO:0000313" key="4">
    <source>
        <dbReference type="Proteomes" id="UP000177583"/>
    </source>
</evidence>
<dbReference type="Pfam" id="PF13462">
    <property type="entry name" value="Thioredoxin_4"/>
    <property type="match status" value="1"/>
</dbReference>
<dbReference type="InterPro" id="IPR036249">
    <property type="entry name" value="Thioredoxin-like_sf"/>
</dbReference>
<dbReference type="AlphaFoldDB" id="A0A1F6GZF8"/>
<name>A0A1F6GZF8_9PROT</name>
<proteinExistence type="predicted"/>
<dbReference type="InterPro" id="IPR050824">
    <property type="entry name" value="Thiol_disulfide_DsbA"/>
</dbReference>
<sequence length="208" mass="22672">MKLVAQKALALISLLLLFSGSGLLAQGLEGNYEVVPPMVAPKAHSLDKVVIHEVFYFGCPHCYDLHKEMPAFLAAFKGKVQVISVPNDWGSADPGRLLYIARTKGPQKEEEVKTMIFDFIHTKGLGKSMFSRDKLQFVAKLTGLTAEFETMMDDPKIVGQMNAGVAFAKEKGVESTPTLVLQDSVKVVGADLANLKKVVNSLLKEPVP</sequence>
<dbReference type="EMBL" id="MFNF01000015">
    <property type="protein sequence ID" value="OGH03528.1"/>
    <property type="molecule type" value="Genomic_DNA"/>
</dbReference>
<dbReference type="InterPro" id="IPR012336">
    <property type="entry name" value="Thioredoxin-like_fold"/>
</dbReference>
<protein>
    <recommendedName>
        <fullName evidence="2">Thioredoxin-like fold domain-containing protein</fullName>
    </recommendedName>
</protein>
<feature type="chain" id="PRO_5009524881" description="Thioredoxin-like fold domain-containing protein" evidence="1">
    <location>
        <begin position="26"/>
        <end position="208"/>
    </location>
</feature>
<feature type="signal peptide" evidence="1">
    <location>
        <begin position="1"/>
        <end position="25"/>
    </location>
</feature>
<dbReference type="Gene3D" id="3.40.30.10">
    <property type="entry name" value="Glutaredoxin"/>
    <property type="match status" value="1"/>
</dbReference>
<evidence type="ECO:0000313" key="3">
    <source>
        <dbReference type="EMBL" id="OGH03528.1"/>
    </source>
</evidence>
<reference evidence="3 4" key="1">
    <citation type="journal article" date="2016" name="Nat. Commun.">
        <title>Thousands of microbial genomes shed light on interconnected biogeochemical processes in an aquifer system.</title>
        <authorList>
            <person name="Anantharaman K."/>
            <person name="Brown C.T."/>
            <person name="Hug L.A."/>
            <person name="Sharon I."/>
            <person name="Castelle C.J."/>
            <person name="Probst A.J."/>
            <person name="Thomas B.C."/>
            <person name="Singh A."/>
            <person name="Wilkins M.J."/>
            <person name="Karaoz U."/>
            <person name="Brodie E.L."/>
            <person name="Williams K.H."/>
            <person name="Hubbard S.S."/>
            <person name="Banfield J.F."/>
        </authorList>
    </citation>
    <scope>NUCLEOTIDE SEQUENCE [LARGE SCALE GENOMIC DNA]</scope>
</reference>
<dbReference type="Proteomes" id="UP000177583">
    <property type="component" value="Unassembled WGS sequence"/>
</dbReference>
<evidence type="ECO:0000256" key="1">
    <source>
        <dbReference type="SAM" id="SignalP"/>
    </source>
</evidence>
<comment type="caution">
    <text evidence="3">The sequence shown here is derived from an EMBL/GenBank/DDBJ whole genome shotgun (WGS) entry which is preliminary data.</text>
</comment>
<gene>
    <name evidence="3" type="ORF">A2557_01080</name>
</gene>
<accession>A0A1F6GZF8</accession>
<dbReference type="PANTHER" id="PTHR35891">
    <property type="entry name" value="THIOL:DISULFIDE INTERCHANGE PROTEIN DSBA"/>
    <property type="match status" value="1"/>
</dbReference>